<dbReference type="Pfam" id="PF00069">
    <property type="entry name" value="Pkinase"/>
    <property type="match status" value="1"/>
</dbReference>
<dbReference type="Gene3D" id="1.10.510.10">
    <property type="entry name" value="Transferase(Phosphotransferase) domain 1"/>
    <property type="match status" value="1"/>
</dbReference>
<proteinExistence type="predicted"/>
<evidence type="ECO:0000256" key="3">
    <source>
        <dbReference type="ARBA" id="ARBA00022741"/>
    </source>
</evidence>
<feature type="domain" description="Protein kinase" evidence="7">
    <location>
        <begin position="129"/>
        <end position="388"/>
    </location>
</feature>
<dbReference type="PANTHER" id="PTHR11584:SF369">
    <property type="entry name" value="MITOGEN-ACTIVATED PROTEIN KINASE KINASE KINASE 19-RELATED"/>
    <property type="match status" value="1"/>
</dbReference>
<dbReference type="InterPro" id="IPR011009">
    <property type="entry name" value="Kinase-like_dom_sf"/>
</dbReference>
<keyword evidence="1" id="KW-0723">Serine/threonine-protein kinase</keyword>
<dbReference type="EMBL" id="JAPMOS010000018">
    <property type="protein sequence ID" value="KAJ4459549.1"/>
    <property type="molecule type" value="Genomic_DNA"/>
</dbReference>
<accession>A0ABQ8UJZ0</accession>
<dbReference type="SMART" id="SM00220">
    <property type="entry name" value="S_TKc"/>
    <property type="match status" value="1"/>
</dbReference>
<feature type="compositionally biased region" description="Polar residues" evidence="6">
    <location>
        <begin position="94"/>
        <end position="103"/>
    </location>
</feature>
<dbReference type="InterPro" id="IPR008271">
    <property type="entry name" value="Ser/Thr_kinase_AS"/>
</dbReference>
<dbReference type="CDD" id="cd06606">
    <property type="entry name" value="STKc_MAPKKK"/>
    <property type="match status" value="1"/>
</dbReference>
<protein>
    <submittedName>
        <fullName evidence="8">Mitogen-activated protein kinase kinase kinase 2</fullName>
    </submittedName>
</protein>
<organism evidence="8 9">
    <name type="scientific">Paratrimastix pyriformis</name>
    <dbReference type="NCBI Taxonomy" id="342808"/>
    <lineage>
        <taxon>Eukaryota</taxon>
        <taxon>Metamonada</taxon>
        <taxon>Preaxostyla</taxon>
        <taxon>Paratrimastigidae</taxon>
        <taxon>Paratrimastix</taxon>
    </lineage>
</organism>
<dbReference type="PROSITE" id="PS00108">
    <property type="entry name" value="PROTEIN_KINASE_ST"/>
    <property type="match status" value="1"/>
</dbReference>
<dbReference type="PROSITE" id="PS50011">
    <property type="entry name" value="PROTEIN_KINASE_DOM"/>
    <property type="match status" value="1"/>
</dbReference>
<dbReference type="SUPFAM" id="SSF56112">
    <property type="entry name" value="Protein kinase-like (PK-like)"/>
    <property type="match status" value="1"/>
</dbReference>
<gene>
    <name evidence="8" type="ORF">PAPYR_4265</name>
</gene>
<name>A0ABQ8UJZ0_9EUKA</name>
<reference evidence="8" key="1">
    <citation type="journal article" date="2022" name="bioRxiv">
        <title>Genomics of Preaxostyla Flagellates Illuminates Evolutionary Transitions and the Path Towards Mitochondrial Loss.</title>
        <authorList>
            <person name="Novak L.V.F."/>
            <person name="Treitli S.C."/>
            <person name="Pyrih J."/>
            <person name="Halakuc P."/>
            <person name="Pipaliya S.V."/>
            <person name="Vacek V."/>
            <person name="Brzon O."/>
            <person name="Soukal P."/>
            <person name="Eme L."/>
            <person name="Dacks J.B."/>
            <person name="Karnkowska A."/>
            <person name="Elias M."/>
            <person name="Hampl V."/>
        </authorList>
    </citation>
    <scope>NUCLEOTIDE SEQUENCE</scope>
    <source>
        <strain evidence="8">RCP-MX</strain>
    </source>
</reference>
<evidence type="ECO:0000256" key="6">
    <source>
        <dbReference type="SAM" id="MobiDB-lite"/>
    </source>
</evidence>
<keyword evidence="3" id="KW-0547">Nucleotide-binding</keyword>
<keyword evidence="9" id="KW-1185">Reference proteome</keyword>
<sequence>MVAVEKSARPSSFHWRRVAGNSGTVQTQAPHPMAQKRQDEQSLMAAFFSTPSALATQIGDLTKSTSVMITDRSRPPTASRPPPDSEESQAESDLGSNMGNVVISQPHPVTPPATLDRPATAHTSETLFLKRGDLIGRGSFGSVYRCLDLKTGRFVADKEFVFVGEHIEEQIQNAEREIRIMEQLSHPNIVRYVGCERNDMVLDVFQEFIAGGPISKLLSQFGPFPEELVQCYTRQILAGLEYLHSNKIVHRDIKSANCLVTGEGVVKLADFGCSRTIETVMSYSQGCATLCGTPHYMAPEVVRQQRNVGRRSDIWSLGCTVVEMVTGSPPYADIKNATACIYKIASTNELPPIPDNISPQLRDFLHCCFVRDPLKRATAHALLEHPFMTRTY</sequence>
<evidence type="ECO:0000256" key="2">
    <source>
        <dbReference type="ARBA" id="ARBA00022679"/>
    </source>
</evidence>
<keyword evidence="2" id="KW-0808">Transferase</keyword>
<keyword evidence="4 8" id="KW-0418">Kinase</keyword>
<evidence type="ECO:0000313" key="9">
    <source>
        <dbReference type="Proteomes" id="UP001141327"/>
    </source>
</evidence>
<keyword evidence="5" id="KW-0067">ATP-binding</keyword>
<dbReference type="Proteomes" id="UP001141327">
    <property type="component" value="Unassembled WGS sequence"/>
</dbReference>
<dbReference type="GO" id="GO:0016301">
    <property type="term" value="F:kinase activity"/>
    <property type="evidence" value="ECO:0007669"/>
    <property type="project" value="UniProtKB-KW"/>
</dbReference>
<evidence type="ECO:0000256" key="1">
    <source>
        <dbReference type="ARBA" id="ARBA00022527"/>
    </source>
</evidence>
<comment type="caution">
    <text evidence="8">The sequence shown here is derived from an EMBL/GenBank/DDBJ whole genome shotgun (WGS) entry which is preliminary data.</text>
</comment>
<feature type="region of interest" description="Disordered" evidence="6">
    <location>
        <begin position="1"/>
        <end position="39"/>
    </location>
</feature>
<dbReference type="InterPro" id="IPR000719">
    <property type="entry name" value="Prot_kinase_dom"/>
</dbReference>
<feature type="region of interest" description="Disordered" evidence="6">
    <location>
        <begin position="65"/>
        <end position="118"/>
    </location>
</feature>
<dbReference type="PANTHER" id="PTHR11584">
    <property type="entry name" value="SERINE/THREONINE PROTEIN KINASE"/>
    <property type="match status" value="1"/>
</dbReference>
<evidence type="ECO:0000313" key="8">
    <source>
        <dbReference type="EMBL" id="KAJ4459549.1"/>
    </source>
</evidence>
<evidence type="ECO:0000256" key="5">
    <source>
        <dbReference type="ARBA" id="ARBA00022840"/>
    </source>
</evidence>
<evidence type="ECO:0000259" key="7">
    <source>
        <dbReference type="PROSITE" id="PS50011"/>
    </source>
</evidence>
<evidence type="ECO:0000256" key="4">
    <source>
        <dbReference type="ARBA" id="ARBA00022777"/>
    </source>
</evidence>